<evidence type="ECO:0000256" key="5">
    <source>
        <dbReference type="ARBA" id="ARBA00004817"/>
    </source>
</evidence>
<dbReference type="GO" id="GO:0046417">
    <property type="term" value="P:chorismate metabolic process"/>
    <property type="evidence" value="ECO:0007669"/>
    <property type="project" value="InterPro"/>
</dbReference>
<dbReference type="UniPathway" id="UPA00120">
    <property type="reaction ID" value="UER00203"/>
</dbReference>
<dbReference type="InterPro" id="IPR002701">
    <property type="entry name" value="CM_II_prokaryot"/>
</dbReference>
<gene>
    <name evidence="23" type="ORF">SAMN02745729_105181</name>
</gene>
<dbReference type="PROSITE" id="PS51671">
    <property type="entry name" value="ACT"/>
    <property type="match status" value="1"/>
</dbReference>
<evidence type="ECO:0000259" key="21">
    <source>
        <dbReference type="PROSITE" id="PS51171"/>
    </source>
</evidence>
<evidence type="ECO:0000259" key="20">
    <source>
        <dbReference type="PROSITE" id="PS51168"/>
    </source>
</evidence>
<dbReference type="GO" id="GO:0009094">
    <property type="term" value="P:L-phenylalanine biosynthetic process"/>
    <property type="evidence" value="ECO:0007669"/>
    <property type="project" value="UniProtKB-UniPathway"/>
</dbReference>
<dbReference type="SUPFAM" id="SSF48600">
    <property type="entry name" value="Chorismate mutase II"/>
    <property type="match status" value="1"/>
</dbReference>
<dbReference type="InterPro" id="IPR002912">
    <property type="entry name" value="ACT_dom"/>
</dbReference>
<evidence type="ECO:0000259" key="22">
    <source>
        <dbReference type="PROSITE" id="PS51671"/>
    </source>
</evidence>
<comment type="catalytic activity">
    <reaction evidence="18">
        <text>prephenate + H(+) = 3-phenylpyruvate + CO2 + H2O</text>
        <dbReference type="Rhea" id="RHEA:21648"/>
        <dbReference type="ChEBI" id="CHEBI:15377"/>
        <dbReference type="ChEBI" id="CHEBI:15378"/>
        <dbReference type="ChEBI" id="CHEBI:16526"/>
        <dbReference type="ChEBI" id="CHEBI:18005"/>
        <dbReference type="ChEBI" id="CHEBI:29934"/>
        <dbReference type="EC" id="4.2.1.51"/>
    </reaction>
</comment>
<evidence type="ECO:0000256" key="19">
    <source>
        <dbReference type="SAM" id="Coils"/>
    </source>
</evidence>
<dbReference type="InterPro" id="IPR008242">
    <property type="entry name" value="Chor_mutase/pphenate_deHydtase"/>
</dbReference>
<reference evidence="24" key="1">
    <citation type="submission" date="2016-10" db="EMBL/GenBank/DDBJ databases">
        <authorList>
            <person name="Varghese N."/>
            <person name="Submissions S."/>
        </authorList>
    </citation>
    <scope>NUCLEOTIDE SEQUENCE [LARGE SCALE GENOMIC DNA]</scope>
    <source>
        <strain evidence="24">DSM 11526</strain>
    </source>
</reference>
<dbReference type="GO" id="GO:0004664">
    <property type="term" value="F:prephenate dehydratase activity"/>
    <property type="evidence" value="ECO:0007669"/>
    <property type="project" value="UniProtKB-EC"/>
</dbReference>
<evidence type="ECO:0000256" key="7">
    <source>
        <dbReference type="ARBA" id="ARBA00013147"/>
    </source>
</evidence>
<evidence type="ECO:0000256" key="12">
    <source>
        <dbReference type="ARBA" id="ARBA00023222"/>
    </source>
</evidence>
<dbReference type="AlphaFoldDB" id="A0A1H4CWH2"/>
<dbReference type="NCBIfam" id="TIGR01807">
    <property type="entry name" value="CM_P2"/>
    <property type="match status" value="1"/>
</dbReference>
<feature type="domain" description="ACT" evidence="22">
    <location>
        <begin position="215"/>
        <end position="290"/>
    </location>
</feature>
<evidence type="ECO:0000256" key="18">
    <source>
        <dbReference type="ARBA" id="ARBA00047848"/>
    </source>
</evidence>
<dbReference type="Proteomes" id="UP000242469">
    <property type="component" value="Unassembled WGS sequence"/>
</dbReference>
<dbReference type="GO" id="GO:0004106">
    <property type="term" value="F:chorismate mutase activity"/>
    <property type="evidence" value="ECO:0007669"/>
    <property type="project" value="UniProtKB-EC"/>
</dbReference>
<organism evidence="23 24">
    <name type="scientific">Marinobacterium iners DSM 11526</name>
    <dbReference type="NCBI Taxonomy" id="1122198"/>
    <lineage>
        <taxon>Bacteria</taxon>
        <taxon>Pseudomonadati</taxon>
        <taxon>Pseudomonadota</taxon>
        <taxon>Gammaproteobacteria</taxon>
        <taxon>Oceanospirillales</taxon>
        <taxon>Oceanospirillaceae</taxon>
        <taxon>Marinobacterium</taxon>
    </lineage>
</organism>
<keyword evidence="13" id="KW-0413">Isomerase</keyword>
<accession>A0A1H4CWH2</accession>
<dbReference type="EC" id="5.4.99.5" evidence="6"/>
<evidence type="ECO:0000256" key="11">
    <source>
        <dbReference type="ARBA" id="ARBA00023141"/>
    </source>
</evidence>
<dbReference type="STRING" id="1122198.SAMN02745729_105181"/>
<evidence type="ECO:0000256" key="8">
    <source>
        <dbReference type="ARBA" id="ARBA00014401"/>
    </source>
</evidence>
<dbReference type="PIRSF" id="PIRSF001500">
    <property type="entry name" value="Chor_mut_pdt_Ppr"/>
    <property type="match status" value="1"/>
</dbReference>
<name>A0A1H4CWH2_9GAMM</name>
<keyword evidence="11" id="KW-0057">Aromatic amino acid biosynthesis</keyword>
<evidence type="ECO:0000256" key="16">
    <source>
        <dbReference type="ARBA" id="ARBA00031175"/>
    </source>
</evidence>
<evidence type="ECO:0000256" key="4">
    <source>
        <dbReference type="ARBA" id="ARBA00004741"/>
    </source>
</evidence>
<dbReference type="InterPro" id="IPR036979">
    <property type="entry name" value="CM_dom_sf"/>
</dbReference>
<dbReference type="InterPro" id="IPR001086">
    <property type="entry name" value="Preph_deHydtase"/>
</dbReference>
<protein>
    <recommendedName>
        <fullName evidence="8">Bifunctional chorismate mutase/prephenate dehydratase</fullName>
        <ecNumber evidence="7">4.2.1.51</ecNumber>
        <ecNumber evidence="6">5.4.99.5</ecNumber>
    </recommendedName>
    <alternativeName>
        <fullName evidence="17">Chorismate mutase-prephenate dehydratase</fullName>
    </alternativeName>
    <alternativeName>
        <fullName evidence="16">p-protein</fullName>
    </alternativeName>
</protein>
<evidence type="ECO:0000256" key="13">
    <source>
        <dbReference type="ARBA" id="ARBA00023235"/>
    </source>
</evidence>
<dbReference type="PANTHER" id="PTHR21022">
    <property type="entry name" value="PREPHENATE DEHYDRATASE P PROTEIN"/>
    <property type="match status" value="1"/>
</dbReference>
<dbReference type="OrthoDB" id="9802281at2"/>
<evidence type="ECO:0000256" key="17">
    <source>
        <dbReference type="ARBA" id="ARBA00031520"/>
    </source>
</evidence>
<evidence type="ECO:0000256" key="15">
    <source>
        <dbReference type="ARBA" id="ARBA00023268"/>
    </source>
</evidence>
<dbReference type="SMART" id="SM00830">
    <property type="entry name" value="CM_2"/>
    <property type="match status" value="1"/>
</dbReference>
<keyword evidence="10" id="KW-0028">Amino-acid biosynthesis</keyword>
<evidence type="ECO:0000256" key="9">
    <source>
        <dbReference type="ARBA" id="ARBA00022490"/>
    </source>
</evidence>
<comment type="pathway">
    <text evidence="5">Metabolic intermediate biosynthesis; prephenate biosynthesis; prephenate from chorismate: step 1/1.</text>
</comment>
<keyword evidence="9" id="KW-0963">Cytoplasm</keyword>
<dbReference type="InterPro" id="IPR045865">
    <property type="entry name" value="ACT-like_dom_sf"/>
</dbReference>
<comment type="subcellular location">
    <subcellularLocation>
        <location evidence="3">Cytoplasm</location>
    </subcellularLocation>
</comment>
<evidence type="ECO:0000313" key="23">
    <source>
        <dbReference type="EMBL" id="SEA64708.1"/>
    </source>
</evidence>
<evidence type="ECO:0000256" key="3">
    <source>
        <dbReference type="ARBA" id="ARBA00004496"/>
    </source>
</evidence>
<dbReference type="Pfam" id="PF01817">
    <property type="entry name" value="CM_2"/>
    <property type="match status" value="1"/>
</dbReference>
<dbReference type="Pfam" id="PF01842">
    <property type="entry name" value="ACT"/>
    <property type="match status" value="1"/>
</dbReference>
<evidence type="ECO:0000256" key="2">
    <source>
        <dbReference type="ARBA" id="ARBA00002364"/>
    </source>
</evidence>
<comment type="function">
    <text evidence="2">Catalyzes the Claisen rearrangement of chorismate to prephenate and the decarboxylation/dehydration of prephenate to phenylpyruvate.</text>
</comment>
<dbReference type="EMBL" id="FNRJ01000005">
    <property type="protein sequence ID" value="SEA64708.1"/>
    <property type="molecule type" value="Genomic_DNA"/>
</dbReference>
<keyword evidence="15" id="KW-0511">Multifunctional enzyme</keyword>
<dbReference type="CDD" id="cd04905">
    <property type="entry name" value="ACT_CM-PDT"/>
    <property type="match status" value="1"/>
</dbReference>
<dbReference type="InterPro" id="IPR036263">
    <property type="entry name" value="Chorismate_II_sf"/>
</dbReference>
<evidence type="ECO:0000256" key="10">
    <source>
        <dbReference type="ARBA" id="ARBA00022605"/>
    </source>
</evidence>
<dbReference type="UniPathway" id="UPA00121">
    <property type="reaction ID" value="UER00345"/>
</dbReference>
<feature type="domain" description="Prephenate dehydratase" evidence="21">
    <location>
        <begin position="105"/>
        <end position="296"/>
    </location>
</feature>
<keyword evidence="14" id="KW-0456">Lyase</keyword>
<keyword evidence="12" id="KW-0584">Phenylalanine biosynthesis</keyword>
<dbReference type="PROSITE" id="PS51171">
    <property type="entry name" value="PREPHENATE_DEHYDR_3"/>
    <property type="match status" value="1"/>
</dbReference>
<dbReference type="InterPro" id="IPR010957">
    <property type="entry name" value="G/b/e-P-prot_chorismate_mutase"/>
</dbReference>
<dbReference type="PROSITE" id="PS51168">
    <property type="entry name" value="CHORISMATE_MUT_2"/>
    <property type="match status" value="1"/>
</dbReference>
<dbReference type="SUPFAM" id="SSF53850">
    <property type="entry name" value="Periplasmic binding protein-like II"/>
    <property type="match status" value="1"/>
</dbReference>
<proteinExistence type="predicted"/>
<dbReference type="SUPFAM" id="SSF55021">
    <property type="entry name" value="ACT-like"/>
    <property type="match status" value="1"/>
</dbReference>
<feature type="coiled-coil region" evidence="19">
    <location>
        <begin position="9"/>
        <end position="36"/>
    </location>
</feature>
<sequence>MKATDKGAADAQEAKLRVLRDRIDTVDRQIHQLLNDRARLAQGVAEVKERYREGGETPVFYRPEREAQVLRAVMARNEGPLPDQAVARLFREIMSVCLALEQPMRAVFLGPEGTFTQQAAQKHFGQAVRCQALPSLEQVFSEVEQGSAHYAVVPIESEDAGLIRHTLDLFRRFGLYICGEVELAPEAAAQATDRCPRFLVVGREAVGPSGDDKTSLLLICRDEPGVLHDLLSPFHRRNISLTRLETRSSGEHDWKMLFYIDFEGHREDPAVIELLTELGGLDIEVKFLGSYPKAVL</sequence>
<comment type="catalytic activity">
    <reaction evidence="1">
        <text>chorismate = prephenate</text>
        <dbReference type="Rhea" id="RHEA:13897"/>
        <dbReference type="ChEBI" id="CHEBI:29748"/>
        <dbReference type="ChEBI" id="CHEBI:29934"/>
        <dbReference type="EC" id="5.4.99.5"/>
    </reaction>
</comment>
<feature type="domain" description="Chorismate mutase" evidence="20">
    <location>
        <begin position="10"/>
        <end position="105"/>
    </location>
</feature>
<dbReference type="PANTHER" id="PTHR21022:SF19">
    <property type="entry name" value="PREPHENATE DEHYDRATASE-RELATED"/>
    <property type="match status" value="1"/>
</dbReference>
<dbReference type="EC" id="4.2.1.51" evidence="7"/>
<dbReference type="Pfam" id="PF00800">
    <property type="entry name" value="PDT"/>
    <property type="match status" value="1"/>
</dbReference>
<evidence type="ECO:0000256" key="14">
    <source>
        <dbReference type="ARBA" id="ARBA00023239"/>
    </source>
</evidence>
<evidence type="ECO:0000313" key="24">
    <source>
        <dbReference type="Proteomes" id="UP000242469"/>
    </source>
</evidence>
<evidence type="ECO:0000256" key="1">
    <source>
        <dbReference type="ARBA" id="ARBA00000824"/>
    </source>
</evidence>
<dbReference type="RefSeq" id="WP_091825597.1">
    <property type="nucleotide sequence ID" value="NZ_FNRJ01000005.1"/>
</dbReference>
<evidence type="ECO:0000256" key="6">
    <source>
        <dbReference type="ARBA" id="ARBA00012404"/>
    </source>
</evidence>
<comment type="pathway">
    <text evidence="4">Amino-acid biosynthesis; L-phenylalanine biosynthesis; phenylpyruvate from prephenate: step 1/1.</text>
</comment>
<dbReference type="Gene3D" id="1.20.59.10">
    <property type="entry name" value="Chorismate mutase"/>
    <property type="match status" value="1"/>
</dbReference>
<dbReference type="GO" id="GO:0005737">
    <property type="term" value="C:cytoplasm"/>
    <property type="evidence" value="ECO:0007669"/>
    <property type="project" value="UniProtKB-SubCell"/>
</dbReference>
<dbReference type="Gene3D" id="3.30.70.260">
    <property type="match status" value="1"/>
</dbReference>
<keyword evidence="19" id="KW-0175">Coiled coil</keyword>
<keyword evidence="24" id="KW-1185">Reference proteome</keyword>
<dbReference type="Gene3D" id="3.40.190.10">
    <property type="entry name" value="Periplasmic binding protein-like II"/>
    <property type="match status" value="1"/>
</dbReference>